<name>A0A8S1XAB1_PAROT</name>
<proteinExistence type="predicted"/>
<dbReference type="EMBL" id="CAJJDP010000116">
    <property type="protein sequence ID" value="CAD8198126.1"/>
    <property type="molecule type" value="Genomic_DNA"/>
</dbReference>
<dbReference type="OMA" id="CDIPEND"/>
<dbReference type="GO" id="GO:0006623">
    <property type="term" value="P:protein targeting to vacuole"/>
    <property type="evidence" value="ECO:0007669"/>
    <property type="project" value="InterPro"/>
</dbReference>
<comment type="caution">
    <text evidence="1">The sequence shown here is derived from an EMBL/GenBank/DDBJ whole genome shotgun (WGS) entry which is preliminary data.</text>
</comment>
<evidence type="ECO:0000313" key="2">
    <source>
        <dbReference type="Proteomes" id="UP000683925"/>
    </source>
</evidence>
<dbReference type="GO" id="GO:0005770">
    <property type="term" value="C:late endosome"/>
    <property type="evidence" value="ECO:0007669"/>
    <property type="project" value="TreeGrafter"/>
</dbReference>
<accession>A0A8S1XAB1</accession>
<dbReference type="Proteomes" id="UP000683925">
    <property type="component" value="Unassembled WGS sequence"/>
</dbReference>
<reference evidence="1" key="1">
    <citation type="submission" date="2021-01" db="EMBL/GenBank/DDBJ databases">
        <authorList>
            <consortium name="Genoscope - CEA"/>
            <person name="William W."/>
        </authorList>
    </citation>
    <scope>NUCLEOTIDE SEQUENCE</scope>
</reference>
<dbReference type="AlphaFoldDB" id="A0A8S1XAB1"/>
<dbReference type="GO" id="GO:0034058">
    <property type="term" value="P:endosomal vesicle fusion"/>
    <property type="evidence" value="ECO:0007669"/>
    <property type="project" value="TreeGrafter"/>
</dbReference>
<gene>
    <name evidence="1" type="ORF">POCTA_138.1.T1160044</name>
</gene>
<organism evidence="1 2">
    <name type="scientific">Paramecium octaurelia</name>
    <dbReference type="NCBI Taxonomy" id="43137"/>
    <lineage>
        <taxon>Eukaryota</taxon>
        <taxon>Sar</taxon>
        <taxon>Alveolata</taxon>
        <taxon>Ciliophora</taxon>
        <taxon>Intramacronucleata</taxon>
        <taxon>Oligohymenophorea</taxon>
        <taxon>Peniculida</taxon>
        <taxon>Parameciidae</taxon>
        <taxon>Paramecium</taxon>
    </lineage>
</organism>
<dbReference type="PANTHER" id="PTHR12616:SF8">
    <property type="entry name" value="VACUOLAR PROTEIN SORTING-ASSOCIATED PROTEIN 8 HOMOLOG"/>
    <property type="match status" value="1"/>
</dbReference>
<dbReference type="OrthoDB" id="289334at2759"/>
<protein>
    <submittedName>
        <fullName evidence="1">Uncharacterized protein</fullName>
    </submittedName>
</protein>
<evidence type="ECO:0000313" key="1">
    <source>
        <dbReference type="EMBL" id="CAD8198126.1"/>
    </source>
</evidence>
<keyword evidence="2" id="KW-1185">Reference proteome</keyword>
<dbReference type="PANTHER" id="PTHR12616">
    <property type="entry name" value="VACUOLAR PROTEIN SORTING VPS41"/>
    <property type="match status" value="1"/>
</dbReference>
<dbReference type="InterPro" id="IPR045111">
    <property type="entry name" value="Vps41/Vps8"/>
</dbReference>
<dbReference type="GO" id="GO:0030897">
    <property type="term" value="C:HOPS complex"/>
    <property type="evidence" value="ECO:0007669"/>
    <property type="project" value="TreeGrafter"/>
</dbReference>
<sequence>MKSTIQDKERQKIKPNQNINIEHCIVKTVSDTFKSFFDSKIKEYGMPTYITMNSEFVFVGMDQAYVVIFRQDDNYTQIHKVLGNESQISRGRVKMIHISIDGQLLLAVYSNDQFVIYNLKSFIEIFDCRLKLVKSIEIVPLTNQCLYYELIIQLDNNYIIKMPLDLKNAGLFEFTLGIPIYKFGMLCEKQQFEETKTASIVEEDYIAPMSQIIQDLSIMDNSYQEHIQCMDDNDKLAQIDNNKVKASRIHQSKYLMAVAFTNRVQVIQVHFGAKLNQEESKIQLLLNFLRPDAFIYNLVFHQPYPNTFESQKLSIQCSCAWGLGNFKETNKRYVLLIINWGCREYYAFKVMSSNSNIQVIQGGHFYNAIDFATLSTFPLTCKFITNSIFLSFVVNNVDGLISTQLKLMTTSQFEYGVPFTLSQIEKHYNQEKQIQNLSNGQYQPKFSSYVSENKQQVIISQGILDSIQDGYQISNDIILNFNQLHSNLQITFENGLCNILNGTDLYTIRLKKWDEYLIELSKNEEWDKCFETAFSIHKGYLTLLCDIPENDTQRHKYIQDICGNLGLQYIMTQLIKNQQINNTCIQKVIQFFIKTQNEEQLFDQIETFMVSNGFGNIFYDSLKDLIKQFHVNIPYQNQIKVLRRFSDMNEKDICQRIIFSIQNIQQFDPKKLIEFCQEKDLIEPLIYVCSQFNDFLTPYLRILTLITVLSDSHHSNQIEKSGITSLTLEQLKVSLFGFLQFCFTGQNQQKPELFFTDKQFKSMFKDLFEYLFDFRNVEKLLEIDYEKTLQVFLLVFSERIQDNLRQYINEGKQINIQMSESVKEGFLPEILNLEQTEIHLQVLSRIYVLIKIAEMTYFGKLNDKQEIEKFLQYSYAFSSNIFAICAFRFNSNHILINLLNYMDILRLEESTLFDITWVLRGRVQKDLPEEVIRNEFLERVMKKLDKSLEGQYMILEELREKAQERKWVLMEGCCLIKMKRIPEALYLYLSHPDWMLSEKVFGVLADQLRQEKQEEFIEDWIFKNLGILGCENSQKLFNLLYTYKRENIGRVLMELKKVEVVKVDKKMGREQEMNLFIEFLEYLKPRMQIDVSKYL</sequence>